<evidence type="ECO:0000256" key="1">
    <source>
        <dbReference type="SAM" id="MobiDB-lite"/>
    </source>
</evidence>
<dbReference type="EnsemblPlants" id="ONIVA08G06350.1">
    <property type="protein sequence ID" value="ONIVA08G06350.1"/>
    <property type="gene ID" value="ONIVA08G06350"/>
</dbReference>
<dbReference type="Gramene" id="ONIVA08G06350.1">
    <property type="protein sequence ID" value="ONIVA08G06350.1"/>
    <property type="gene ID" value="ONIVA08G06350"/>
</dbReference>
<evidence type="ECO:0000313" key="3">
    <source>
        <dbReference type="Proteomes" id="UP000006591"/>
    </source>
</evidence>
<keyword evidence="3" id="KW-1185">Reference proteome</keyword>
<reference evidence="2" key="2">
    <citation type="submission" date="2018-04" db="EMBL/GenBank/DDBJ databases">
        <title>OnivRS2 (Oryza nivara Reference Sequence Version 2).</title>
        <authorList>
            <person name="Zhang J."/>
            <person name="Kudrna D."/>
            <person name="Lee S."/>
            <person name="Talag J."/>
            <person name="Rajasekar S."/>
            <person name="Welchert J."/>
            <person name="Hsing Y.-I."/>
            <person name="Wing R.A."/>
        </authorList>
    </citation>
    <scope>NUCLEOTIDE SEQUENCE [LARGE SCALE GENOMIC DNA]</scope>
    <source>
        <strain evidence="2">SL10</strain>
    </source>
</reference>
<reference evidence="2" key="1">
    <citation type="submission" date="2015-04" db="UniProtKB">
        <authorList>
            <consortium name="EnsemblPlants"/>
        </authorList>
    </citation>
    <scope>IDENTIFICATION</scope>
    <source>
        <strain evidence="2">SL10</strain>
    </source>
</reference>
<sequence>MVAFTFEAKTCLGPKQRIGCSPSAWLDPRNSGRHRSKEGSEYESSIWQKKPPPTTLTLPFQTAKKPPWELYAFHGDVRVVSNPDVKLLVPDDDLRASCIVEVGVAGLASRAGEQTEIG</sequence>
<accession>A0A0E0I8G6</accession>
<dbReference type="HOGENOM" id="CLU_2076890_0_0_1"/>
<name>A0A0E0I8G6_ORYNI</name>
<protein>
    <submittedName>
        <fullName evidence="2">Uncharacterized protein</fullName>
    </submittedName>
</protein>
<evidence type="ECO:0000313" key="2">
    <source>
        <dbReference type="EnsemblPlants" id="ONIVA08G06350.1"/>
    </source>
</evidence>
<feature type="region of interest" description="Disordered" evidence="1">
    <location>
        <begin position="22"/>
        <end position="59"/>
    </location>
</feature>
<proteinExistence type="predicted"/>
<organism evidence="2">
    <name type="scientific">Oryza nivara</name>
    <name type="common">Indian wild rice</name>
    <name type="synonym">Oryza sativa f. spontanea</name>
    <dbReference type="NCBI Taxonomy" id="4536"/>
    <lineage>
        <taxon>Eukaryota</taxon>
        <taxon>Viridiplantae</taxon>
        <taxon>Streptophyta</taxon>
        <taxon>Embryophyta</taxon>
        <taxon>Tracheophyta</taxon>
        <taxon>Spermatophyta</taxon>
        <taxon>Magnoliopsida</taxon>
        <taxon>Liliopsida</taxon>
        <taxon>Poales</taxon>
        <taxon>Poaceae</taxon>
        <taxon>BOP clade</taxon>
        <taxon>Oryzoideae</taxon>
        <taxon>Oryzeae</taxon>
        <taxon>Oryzinae</taxon>
        <taxon>Oryza</taxon>
    </lineage>
</organism>
<dbReference type="AlphaFoldDB" id="A0A0E0I8G6"/>
<dbReference type="Proteomes" id="UP000006591">
    <property type="component" value="Chromosome 8"/>
</dbReference>